<keyword evidence="2" id="KW-1185">Reference proteome</keyword>
<proteinExistence type="predicted"/>
<dbReference type="Proteomes" id="UP001220530">
    <property type="component" value="Chromosome"/>
</dbReference>
<gene>
    <name evidence="1" type="ORF">PSQ19_17215</name>
</gene>
<sequence length="42" mass="4714">MLSHSASNVKVHSLIEYSLTDFDAGLKATLDWYTLRSKEGTQ</sequence>
<reference evidence="1 2" key="1">
    <citation type="submission" date="2023-02" db="EMBL/GenBank/DDBJ databases">
        <title>Devosia algicola sp. nov., isolated from the phycosphere of marine algae.</title>
        <authorList>
            <person name="Kim J.M."/>
            <person name="Lee J.K."/>
            <person name="Choi B.J."/>
            <person name="Bayburt H."/>
            <person name="Jeon C.O."/>
        </authorList>
    </citation>
    <scope>NUCLEOTIDE SEQUENCE [LARGE SCALE GENOMIC DNA]</scope>
    <source>
        <strain evidence="1 2">G20-9</strain>
    </source>
</reference>
<protein>
    <submittedName>
        <fullName evidence="1">Uncharacterized protein</fullName>
    </submittedName>
</protein>
<evidence type="ECO:0000313" key="1">
    <source>
        <dbReference type="EMBL" id="WDR02341.1"/>
    </source>
</evidence>
<accession>A0ABY7YM48</accession>
<organism evidence="1 2">
    <name type="scientific">Devosia algicola</name>
    <dbReference type="NCBI Taxonomy" id="3026418"/>
    <lineage>
        <taxon>Bacteria</taxon>
        <taxon>Pseudomonadati</taxon>
        <taxon>Pseudomonadota</taxon>
        <taxon>Alphaproteobacteria</taxon>
        <taxon>Hyphomicrobiales</taxon>
        <taxon>Devosiaceae</taxon>
        <taxon>Devosia</taxon>
    </lineage>
</organism>
<name>A0ABY7YM48_9HYPH</name>
<dbReference type="RefSeq" id="WP_282218746.1">
    <property type="nucleotide sequence ID" value="NZ_CP118246.1"/>
</dbReference>
<evidence type="ECO:0000313" key="2">
    <source>
        <dbReference type="Proteomes" id="UP001220530"/>
    </source>
</evidence>
<dbReference type="EMBL" id="CP118246">
    <property type="protein sequence ID" value="WDR02341.1"/>
    <property type="molecule type" value="Genomic_DNA"/>
</dbReference>